<name>A0A1N7LXB2_9RHOB</name>
<organism evidence="1 2">
    <name type="scientific">Gemmobacter megaterium</name>
    <dbReference type="NCBI Taxonomy" id="1086013"/>
    <lineage>
        <taxon>Bacteria</taxon>
        <taxon>Pseudomonadati</taxon>
        <taxon>Pseudomonadota</taxon>
        <taxon>Alphaproteobacteria</taxon>
        <taxon>Rhodobacterales</taxon>
        <taxon>Paracoccaceae</taxon>
        <taxon>Gemmobacter</taxon>
    </lineage>
</organism>
<proteinExistence type="predicted"/>
<dbReference type="Proteomes" id="UP000186141">
    <property type="component" value="Unassembled WGS sequence"/>
</dbReference>
<evidence type="ECO:0008006" key="3">
    <source>
        <dbReference type="Google" id="ProtNLM"/>
    </source>
</evidence>
<dbReference type="RefSeq" id="WP_076529446.1">
    <property type="nucleotide sequence ID" value="NZ_BMEH01000002.1"/>
</dbReference>
<evidence type="ECO:0000313" key="2">
    <source>
        <dbReference type="Proteomes" id="UP000186141"/>
    </source>
</evidence>
<dbReference type="Pfam" id="PF20044">
    <property type="entry name" value="DUF6446"/>
    <property type="match status" value="1"/>
</dbReference>
<dbReference type="STRING" id="1086013.SAMN05421774_102236"/>
<keyword evidence="2" id="KW-1185">Reference proteome</keyword>
<sequence>MTGRIAAIAIVLSAIVAGAAMYWMQVYAFYDRLPETTVLRVSTETGVQPLSLAAFEGIDANSSPLRFRACARLAEMTEVAHALPATDPDPLTAPGWFGCFDAEAIGTAIKRGEATAYLSEREIHRGVDRLIAVFPDGRAYAWHQLNGTLED</sequence>
<protein>
    <recommendedName>
        <fullName evidence="3">Histidine kinase</fullName>
    </recommendedName>
</protein>
<dbReference type="AlphaFoldDB" id="A0A1N7LXB2"/>
<accession>A0A1N7LXB2</accession>
<dbReference type="InterPro" id="IPR045616">
    <property type="entry name" value="DUF6446"/>
</dbReference>
<gene>
    <name evidence="1" type="ORF">SAMN05421774_102236</name>
</gene>
<reference evidence="1 2" key="1">
    <citation type="submission" date="2017-01" db="EMBL/GenBank/DDBJ databases">
        <authorList>
            <person name="Mah S.A."/>
            <person name="Swanson W.J."/>
            <person name="Moy G.W."/>
            <person name="Vacquier V.D."/>
        </authorList>
    </citation>
    <scope>NUCLEOTIDE SEQUENCE [LARGE SCALE GENOMIC DNA]</scope>
    <source>
        <strain evidence="1 2">DSM 26375</strain>
    </source>
</reference>
<dbReference type="EMBL" id="FTOT01000002">
    <property type="protein sequence ID" value="SIS78473.1"/>
    <property type="molecule type" value="Genomic_DNA"/>
</dbReference>
<evidence type="ECO:0000313" key="1">
    <source>
        <dbReference type="EMBL" id="SIS78473.1"/>
    </source>
</evidence>